<keyword evidence="7 12" id="KW-0040">ANK repeat</keyword>
<evidence type="ECO:0000256" key="10">
    <source>
        <dbReference type="ARBA" id="ARBA00023180"/>
    </source>
</evidence>
<dbReference type="AlphaFoldDB" id="A0A7S2P4B0"/>
<dbReference type="InterPro" id="IPR052076">
    <property type="entry name" value="TRP_cation_channel"/>
</dbReference>
<evidence type="ECO:0000256" key="11">
    <source>
        <dbReference type="ARBA" id="ARBA00023303"/>
    </source>
</evidence>
<evidence type="ECO:0000256" key="13">
    <source>
        <dbReference type="SAM" id="Phobius"/>
    </source>
</evidence>
<keyword evidence="9 13" id="KW-0472">Membrane</keyword>
<dbReference type="InterPro" id="IPR005821">
    <property type="entry name" value="Ion_trans_dom"/>
</dbReference>
<dbReference type="SMART" id="SM00248">
    <property type="entry name" value="ANK"/>
    <property type="match status" value="5"/>
</dbReference>
<reference evidence="15" key="1">
    <citation type="submission" date="2021-01" db="EMBL/GenBank/DDBJ databases">
        <authorList>
            <person name="Corre E."/>
            <person name="Pelletier E."/>
            <person name="Niang G."/>
            <person name="Scheremetjew M."/>
            <person name="Finn R."/>
            <person name="Kale V."/>
            <person name="Holt S."/>
            <person name="Cochrane G."/>
            <person name="Meng A."/>
            <person name="Brown T."/>
            <person name="Cohen L."/>
        </authorList>
    </citation>
    <scope>NUCLEOTIDE SEQUENCE</scope>
    <source>
        <strain evidence="15">B650</strain>
    </source>
</reference>
<sequence>MDGNFNRDEISQLHRLCDEANIDDPDSWDAIRNWLNNNPGALSQRGAEFQGDYDTTPLHLACRNGPPADVVIALLVASPETVEWTDAFSWLPLHYACANGASDEVLQVLTNAYPPSKTAIDKRGRTPLHFALGNAERQASPGAVDILSDSGAATMADENGSLPLHYACAYGASEEVLKILLRVIPTSTTAMDIKGRTPLHFALGNADRASSPAVVQLLLEKGRDVIDMTDNDGQLPLHLLAAVARKTGLEDKDKTKRVSATKCLDSYLRANPKPTADYLTALQSLPDWLLDHAVISEGVQKVLNEKIAQRFPTGILLLDFNVLIVIIISFRLAIYTYIDKKKNEEEISFAEDGYFRNYIILLILGASYFMLRELVQILSLITLDNFSSWYTDVGNALDVTLIGVSLFSAFIMMLDEPETEEHMKSYQVFFSVVTFIMWMSVLSFLKSTLIDFAVFVGGVFYVVQRLVAFMTALVIILMAFSQMFVTIFQSTDLCPDNLSTSRLKDLMREEKIPVGAVNGYGGDEICDPSEDDYYMLQTLQHNDTLNEYVPVTWSVTAKDHCVSQYKELNCGGGDEDCVPFCDFWHSFLRVYTMLIGEVDEGDFDSNPTAKVFYVVFAFLVVILLANVLIAIVTDSYGVIKNQRAEIVFWSNRLDFVAEMDSIITGFTKIKAIFCGKADDYDAPVSGSDPSFYNTNESGRNIKDTDKHADRLLWSKLMELFSDEDLSPVSLDFWCYSISRLLALFVVFPVWLIIGFVTMGWLWPPQVREWLFVQKYTKRRTDATAEFQDKASATFETLINANANLKEKIAELNMVMKRIVDYQGR</sequence>
<evidence type="ECO:0000256" key="5">
    <source>
        <dbReference type="ARBA" id="ARBA00022737"/>
    </source>
</evidence>
<protein>
    <recommendedName>
        <fullName evidence="14">Ion transport domain-containing protein</fullName>
    </recommendedName>
</protein>
<feature type="transmembrane region" description="Helical" evidence="13">
    <location>
        <begin position="426"/>
        <end position="445"/>
    </location>
</feature>
<evidence type="ECO:0000313" key="15">
    <source>
        <dbReference type="EMBL" id="CAD9576484.1"/>
    </source>
</evidence>
<dbReference type="GO" id="GO:1902495">
    <property type="term" value="C:transmembrane transporter complex"/>
    <property type="evidence" value="ECO:0007669"/>
    <property type="project" value="TreeGrafter"/>
</dbReference>
<proteinExistence type="predicted"/>
<evidence type="ECO:0000256" key="8">
    <source>
        <dbReference type="ARBA" id="ARBA00023065"/>
    </source>
</evidence>
<keyword evidence="3" id="KW-0716">Sensory transduction</keyword>
<feature type="transmembrane region" description="Helical" evidence="13">
    <location>
        <begin position="395"/>
        <end position="414"/>
    </location>
</feature>
<keyword evidence="2" id="KW-0813">Transport</keyword>
<dbReference type="Gene3D" id="1.25.40.20">
    <property type="entry name" value="Ankyrin repeat-containing domain"/>
    <property type="match status" value="1"/>
</dbReference>
<keyword evidence="6 13" id="KW-1133">Transmembrane helix</keyword>
<dbReference type="PANTHER" id="PTHR47143:SF1">
    <property type="entry name" value="ION_TRANS DOMAIN-CONTAINING PROTEIN"/>
    <property type="match status" value="1"/>
</dbReference>
<dbReference type="GO" id="GO:0005216">
    <property type="term" value="F:monoatomic ion channel activity"/>
    <property type="evidence" value="ECO:0007669"/>
    <property type="project" value="InterPro"/>
</dbReference>
<dbReference type="Pfam" id="PF00023">
    <property type="entry name" value="Ank"/>
    <property type="match status" value="1"/>
</dbReference>
<feature type="repeat" description="ANK" evidence="12">
    <location>
        <begin position="159"/>
        <end position="182"/>
    </location>
</feature>
<dbReference type="SUPFAM" id="SSF48403">
    <property type="entry name" value="Ankyrin repeat"/>
    <property type="match status" value="1"/>
</dbReference>
<dbReference type="PANTHER" id="PTHR47143">
    <property type="entry name" value="TRANSIENT RECEPTOR POTENTIAL CATION CHANNEL PROTEIN PAINLESS"/>
    <property type="match status" value="1"/>
</dbReference>
<gene>
    <name evidence="15" type="ORF">LDAN0321_LOCUS9122</name>
</gene>
<dbReference type="Pfam" id="PF00520">
    <property type="entry name" value="Ion_trans"/>
    <property type="match status" value="1"/>
</dbReference>
<comment type="subcellular location">
    <subcellularLocation>
        <location evidence="1">Membrane</location>
        <topology evidence="1">Multi-pass membrane protein</topology>
    </subcellularLocation>
</comment>
<evidence type="ECO:0000256" key="9">
    <source>
        <dbReference type="ARBA" id="ARBA00023136"/>
    </source>
</evidence>
<keyword evidence="11" id="KW-0407">Ion channel</keyword>
<dbReference type="Pfam" id="PF12796">
    <property type="entry name" value="Ank_2"/>
    <property type="match status" value="1"/>
</dbReference>
<dbReference type="PROSITE" id="PS50297">
    <property type="entry name" value="ANK_REP_REGION"/>
    <property type="match status" value="2"/>
</dbReference>
<evidence type="ECO:0000256" key="7">
    <source>
        <dbReference type="ARBA" id="ARBA00023043"/>
    </source>
</evidence>
<feature type="transmembrane region" description="Helical" evidence="13">
    <location>
        <begin position="611"/>
        <end position="633"/>
    </location>
</feature>
<keyword evidence="4 13" id="KW-0812">Transmembrane</keyword>
<dbReference type="InterPro" id="IPR036770">
    <property type="entry name" value="Ankyrin_rpt-contain_sf"/>
</dbReference>
<name>A0A7S2P4B0_9STRA</name>
<evidence type="ECO:0000256" key="3">
    <source>
        <dbReference type="ARBA" id="ARBA00022606"/>
    </source>
</evidence>
<feature type="repeat" description="ANK" evidence="12">
    <location>
        <begin position="123"/>
        <end position="159"/>
    </location>
</feature>
<evidence type="ECO:0000256" key="6">
    <source>
        <dbReference type="ARBA" id="ARBA00022989"/>
    </source>
</evidence>
<feature type="transmembrane region" description="Helical" evidence="13">
    <location>
        <begin position="740"/>
        <end position="762"/>
    </location>
</feature>
<organism evidence="15">
    <name type="scientific">Leptocylindrus danicus</name>
    <dbReference type="NCBI Taxonomy" id="163516"/>
    <lineage>
        <taxon>Eukaryota</taxon>
        <taxon>Sar</taxon>
        <taxon>Stramenopiles</taxon>
        <taxon>Ochrophyta</taxon>
        <taxon>Bacillariophyta</taxon>
        <taxon>Coscinodiscophyceae</taxon>
        <taxon>Chaetocerotophycidae</taxon>
        <taxon>Leptocylindrales</taxon>
        <taxon>Leptocylindraceae</taxon>
        <taxon>Leptocylindrus</taxon>
    </lineage>
</organism>
<dbReference type="InterPro" id="IPR002110">
    <property type="entry name" value="Ankyrin_rpt"/>
</dbReference>
<dbReference type="Gene3D" id="1.10.287.70">
    <property type="match status" value="1"/>
</dbReference>
<dbReference type="EMBL" id="HBGY01014103">
    <property type="protein sequence ID" value="CAD9576484.1"/>
    <property type="molecule type" value="Transcribed_RNA"/>
</dbReference>
<evidence type="ECO:0000256" key="12">
    <source>
        <dbReference type="PROSITE-ProRule" id="PRU00023"/>
    </source>
</evidence>
<evidence type="ECO:0000259" key="14">
    <source>
        <dbReference type="Pfam" id="PF00520"/>
    </source>
</evidence>
<evidence type="ECO:0000256" key="2">
    <source>
        <dbReference type="ARBA" id="ARBA00022448"/>
    </source>
</evidence>
<evidence type="ECO:0000256" key="4">
    <source>
        <dbReference type="ARBA" id="ARBA00022692"/>
    </source>
</evidence>
<keyword evidence="5" id="KW-0677">Repeat</keyword>
<feature type="repeat" description="ANK" evidence="12">
    <location>
        <begin position="194"/>
        <end position="230"/>
    </location>
</feature>
<evidence type="ECO:0000256" key="1">
    <source>
        <dbReference type="ARBA" id="ARBA00004141"/>
    </source>
</evidence>
<dbReference type="PROSITE" id="PS50088">
    <property type="entry name" value="ANK_REPEAT"/>
    <property type="match status" value="3"/>
</dbReference>
<keyword evidence="10" id="KW-0325">Glycoprotein</keyword>
<feature type="transmembrane region" description="Helical" evidence="13">
    <location>
        <begin position="358"/>
        <end position="383"/>
    </location>
</feature>
<feature type="transmembrane region" description="Helical" evidence="13">
    <location>
        <begin position="316"/>
        <end position="338"/>
    </location>
</feature>
<accession>A0A7S2P4B0</accession>
<feature type="domain" description="Ion transport" evidence="14">
    <location>
        <begin position="320"/>
        <end position="643"/>
    </location>
</feature>
<feature type="transmembrane region" description="Helical" evidence="13">
    <location>
        <begin position="452"/>
        <end position="480"/>
    </location>
</feature>
<keyword evidence="8" id="KW-0406">Ion transport</keyword>